<feature type="region of interest" description="Disordered" evidence="1">
    <location>
        <begin position="1"/>
        <end position="53"/>
    </location>
</feature>
<dbReference type="AlphaFoldDB" id="A0A8B6C4I7"/>
<dbReference type="PANTHER" id="PTHR46599:SF3">
    <property type="entry name" value="PIGGYBAC TRANSPOSABLE ELEMENT-DERIVED PROTEIN 4"/>
    <property type="match status" value="1"/>
</dbReference>
<protein>
    <recommendedName>
        <fullName evidence="2">PiggyBac transposable element-derived protein domain-containing protein</fullName>
    </recommendedName>
</protein>
<proteinExistence type="predicted"/>
<dbReference type="Pfam" id="PF13843">
    <property type="entry name" value="DDE_Tnp_1_7"/>
    <property type="match status" value="1"/>
</dbReference>
<evidence type="ECO:0000313" key="3">
    <source>
        <dbReference type="EMBL" id="VDH99352.1"/>
    </source>
</evidence>
<evidence type="ECO:0000256" key="1">
    <source>
        <dbReference type="SAM" id="MobiDB-lite"/>
    </source>
</evidence>
<dbReference type="PANTHER" id="PTHR46599">
    <property type="entry name" value="PIGGYBAC TRANSPOSABLE ELEMENT-DERIVED PROTEIN 4"/>
    <property type="match status" value="1"/>
</dbReference>
<evidence type="ECO:0000259" key="2">
    <source>
        <dbReference type="Pfam" id="PF13843"/>
    </source>
</evidence>
<evidence type="ECO:0000313" key="4">
    <source>
        <dbReference type="Proteomes" id="UP000596742"/>
    </source>
</evidence>
<organism evidence="3 4">
    <name type="scientific">Mytilus galloprovincialis</name>
    <name type="common">Mediterranean mussel</name>
    <dbReference type="NCBI Taxonomy" id="29158"/>
    <lineage>
        <taxon>Eukaryota</taxon>
        <taxon>Metazoa</taxon>
        <taxon>Spiralia</taxon>
        <taxon>Lophotrochozoa</taxon>
        <taxon>Mollusca</taxon>
        <taxon>Bivalvia</taxon>
        <taxon>Autobranchia</taxon>
        <taxon>Pteriomorphia</taxon>
        <taxon>Mytilida</taxon>
        <taxon>Mytiloidea</taxon>
        <taxon>Mytilidae</taxon>
        <taxon>Mytilinae</taxon>
        <taxon>Mytilus</taxon>
    </lineage>
</organism>
<dbReference type="EMBL" id="UYJE01001139">
    <property type="protein sequence ID" value="VDH99352.1"/>
    <property type="molecule type" value="Genomic_DNA"/>
</dbReference>
<keyword evidence="4" id="KW-1185">Reference proteome</keyword>
<name>A0A8B6C4I7_MYTGA</name>
<comment type="caution">
    <text evidence="3">The sequence shown here is derived from an EMBL/GenBank/DDBJ whole genome shotgun (WGS) entry which is preliminary data.</text>
</comment>
<feature type="compositionally biased region" description="Acidic residues" evidence="1">
    <location>
        <begin position="1"/>
        <end position="14"/>
    </location>
</feature>
<gene>
    <name evidence="3" type="ORF">MGAL_10B086489</name>
</gene>
<feature type="compositionally biased region" description="Low complexity" evidence="1">
    <location>
        <begin position="20"/>
        <end position="29"/>
    </location>
</feature>
<reference evidence="3" key="1">
    <citation type="submission" date="2018-11" db="EMBL/GenBank/DDBJ databases">
        <authorList>
            <person name="Alioto T."/>
            <person name="Alioto T."/>
        </authorList>
    </citation>
    <scope>NUCLEOTIDE SEQUENCE</scope>
</reference>
<dbReference type="Proteomes" id="UP000596742">
    <property type="component" value="Unassembled WGS sequence"/>
</dbReference>
<feature type="compositionally biased region" description="Acidic residues" evidence="1">
    <location>
        <begin position="30"/>
        <end position="43"/>
    </location>
</feature>
<feature type="domain" description="PiggyBac transposable element-derived protein" evidence="2">
    <location>
        <begin position="91"/>
        <end position="428"/>
    </location>
</feature>
<accession>A0A8B6C4I7</accession>
<dbReference type="OrthoDB" id="9985837at2759"/>
<dbReference type="InterPro" id="IPR029526">
    <property type="entry name" value="PGBD"/>
</dbReference>
<sequence>MSSDSESDEAELDEAESKFQQQLLLQGIGDDSDGLESDEESDTDVPGPAGDAGNTDGWHDDFLYFEPPLGELALQESCLRIKHLWTSSHCFFYHVLLEMLIQQTDSYAKLQKENKPDENKMAWVRPTIQEMNAFFGLCFEMGIDRKPSTRMYWSTDSFLQSPLHSKTMSLDRFTQIMRYLHFSDSTQQPLPGDPNLDPLYKVKPLQTHFNTAFKQEYTPNRNITVDETMIPFKGRVQFKQYMPQKPHKWGVKAWVLADSQNSYIQYVDIYPGKNATPQTHLGSSVVKRCLQQSDLVGKGYHLYTDNFFTSPELFSALYDNFGTYACGTVRCNRRGLPKDIMCKKPTGINERGDMKFRQKGPIVASVWRDKKNVYTLSTIHDHSISQVKRRVNIDGTFTRQNFDCPKAVADYTCNMGGVDHADQYIQYYCY</sequence>